<dbReference type="EMBL" id="KN847054">
    <property type="protein sequence ID" value="KIW22040.1"/>
    <property type="molecule type" value="Genomic_DNA"/>
</dbReference>
<protein>
    <recommendedName>
        <fullName evidence="1">DUF7587 domain-containing protein</fullName>
    </recommendedName>
</protein>
<organism evidence="2 3">
    <name type="scientific">Cladophialophora immunda</name>
    <dbReference type="NCBI Taxonomy" id="569365"/>
    <lineage>
        <taxon>Eukaryota</taxon>
        <taxon>Fungi</taxon>
        <taxon>Dikarya</taxon>
        <taxon>Ascomycota</taxon>
        <taxon>Pezizomycotina</taxon>
        <taxon>Eurotiomycetes</taxon>
        <taxon>Chaetothyriomycetidae</taxon>
        <taxon>Chaetothyriales</taxon>
        <taxon>Herpotrichiellaceae</taxon>
        <taxon>Cladophialophora</taxon>
    </lineage>
</organism>
<dbReference type="AlphaFoldDB" id="A0A0D2BUH5"/>
<dbReference type="GeneID" id="27351752"/>
<dbReference type="VEuPathDB" id="FungiDB:PV07_12558"/>
<gene>
    <name evidence="2" type="ORF">PV07_12558</name>
</gene>
<name>A0A0D2BUH5_9EURO</name>
<evidence type="ECO:0000259" key="1">
    <source>
        <dbReference type="Pfam" id="PF24494"/>
    </source>
</evidence>
<accession>A0A0D2BUH5</accession>
<dbReference type="Pfam" id="PF24494">
    <property type="entry name" value="DUF7587"/>
    <property type="match status" value="1"/>
</dbReference>
<dbReference type="STRING" id="569365.A0A0D2BUH5"/>
<evidence type="ECO:0000313" key="2">
    <source>
        <dbReference type="EMBL" id="KIW22040.1"/>
    </source>
</evidence>
<dbReference type="HOGENOM" id="CLU_035446_1_0_1"/>
<dbReference type="OrthoDB" id="4152607at2759"/>
<dbReference type="RefSeq" id="XP_016242256.1">
    <property type="nucleotide sequence ID" value="XM_016400094.1"/>
</dbReference>
<reference evidence="2 3" key="1">
    <citation type="submission" date="2015-01" db="EMBL/GenBank/DDBJ databases">
        <title>The Genome Sequence of Cladophialophora immunda CBS83496.</title>
        <authorList>
            <consortium name="The Broad Institute Genomics Platform"/>
            <person name="Cuomo C."/>
            <person name="de Hoog S."/>
            <person name="Gorbushina A."/>
            <person name="Stielow B."/>
            <person name="Teixiera M."/>
            <person name="Abouelleil A."/>
            <person name="Chapman S.B."/>
            <person name="Priest M."/>
            <person name="Young S.K."/>
            <person name="Wortman J."/>
            <person name="Nusbaum C."/>
            <person name="Birren B."/>
        </authorList>
    </citation>
    <scope>NUCLEOTIDE SEQUENCE [LARGE SCALE GENOMIC DNA]</scope>
    <source>
        <strain evidence="2 3">CBS 83496</strain>
    </source>
</reference>
<evidence type="ECO:0000313" key="3">
    <source>
        <dbReference type="Proteomes" id="UP000054466"/>
    </source>
</evidence>
<proteinExistence type="predicted"/>
<feature type="domain" description="DUF7587" evidence="1">
    <location>
        <begin position="265"/>
        <end position="378"/>
    </location>
</feature>
<dbReference type="InterPro" id="IPR056009">
    <property type="entry name" value="DUF7587"/>
</dbReference>
<keyword evidence="3" id="KW-1185">Reference proteome</keyword>
<dbReference type="Proteomes" id="UP000054466">
    <property type="component" value="Unassembled WGS sequence"/>
</dbReference>
<sequence>MEGGIEGIADLVRNLDITGDTFENRGQERKRSTHNHLVTLQTTVDKLIRLTSTITLQAQSINSLSNDANSSGVLSEAYSLHEGIKKLTSITHNLQTTVETLTEATERSVIRRLKTYGSHTGTICELLLHFDDQIKGIVREVLNHTNGREVLWKVAEECFNQATRLSGNLDANDYFDPLEESRLQWPYDPDFESEEYYEHENRLSVDEDYAAAFKDQISRRFDARSKDRQSWPDFWITVLTKVPHGPTLFYPPASLCMQSLNLDAEPPYLFRTFDEVSSGRNDDSVVASTASVFSPQDSSRTDLLGLERHRATELLHQHLTKSCFHGKVSDNLMSWSSSLLFTVQYAIWRARIRKCPRSDIKICIVDTRKFPKGQFVQDLWLIRAYYATAADIGGETQRFFRFRLENENFYNGEYLSQGEVNHGGRSCVISLKQLLDAGLSQLYPEFEEPRGSEKWPHRVMELRQSWSAEQVTTDREIQLAFGVARKCFAEFEPSEIAPILLTFKNRNSLSGLKPADQFDNQRPKWADKPDEVRRYWMATQSYNEHPNAQINRLLLNIHAQPSA</sequence>